<dbReference type="InterPro" id="IPR020103">
    <property type="entry name" value="PsdUridine_synth_cat_dom_sf"/>
</dbReference>
<reference evidence="2" key="2">
    <citation type="submission" date="2020-09" db="EMBL/GenBank/DDBJ databases">
        <authorList>
            <person name="Sun Q."/>
            <person name="Kim S."/>
        </authorList>
    </citation>
    <scope>NUCLEOTIDE SEQUENCE</scope>
    <source>
        <strain evidence="2">KCTC 12870</strain>
    </source>
</reference>
<evidence type="ECO:0000259" key="1">
    <source>
        <dbReference type="Pfam" id="PF00849"/>
    </source>
</evidence>
<dbReference type="InterPro" id="IPR050188">
    <property type="entry name" value="RluA_PseudoU_synthase"/>
</dbReference>
<proteinExistence type="predicted"/>
<keyword evidence="3" id="KW-1185">Reference proteome</keyword>
<dbReference type="GO" id="GO:0009982">
    <property type="term" value="F:pseudouridine synthase activity"/>
    <property type="evidence" value="ECO:0007669"/>
    <property type="project" value="InterPro"/>
</dbReference>
<dbReference type="AlphaFoldDB" id="A0A8J3GFM3"/>
<dbReference type="GO" id="GO:0003723">
    <property type="term" value="F:RNA binding"/>
    <property type="evidence" value="ECO:0007669"/>
    <property type="project" value="InterPro"/>
</dbReference>
<dbReference type="GO" id="GO:0006396">
    <property type="term" value="P:RNA processing"/>
    <property type="evidence" value="ECO:0007669"/>
    <property type="project" value="UniProtKB-ARBA"/>
</dbReference>
<sequence>MSTHFTTYPIFGPNADLISPDELPNWVLVNDDDLLAIDKPGWVVCHPSKNGPWSSLVGACREWTGLETLHLIARLDRETSGVILLAKHKAAARKLQMAFQEREVEKSYHAILEGEMTEAVSVDQRLAKDLESPVAAKVTVRRSNSSQRAITHFAPLAAANGYTLAQVTLETGRKHQIRAHAEWLEHKIVGDKIYGPDDTLFLEFIEHGWTERLAASLPMRRQALHCTELKFTDGLTFRAPLAWDMAQFVHERMGLSELPEVCR</sequence>
<dbReference type="InterPro" id="IPR006145">
    <property type="entry name" value="PsdUridine_synth_RsuA/RluA"/>
</dbReference>
<protein>
    <recommendedName>
        <fullName evidence="1">Pseudouridine synthase RsuA/RluA-like domain-containing protein</fullName>
    </recommendedName>
</protein>
<dbReference type="Proteomes" id="UP000642829">
    <property type="component" value="Unassembled WGS sequence"/>
</dbReference>
<dbReference type="RefSeq" id="WP_189517258.1">
    <property type="nucleotide sequence ID" value="NZ_BMXG01000029.1"/>
</dbReference>
<comment type="caution">
    <text evidence="2">The sequence shown here is derived from an EMBL/GenBank/DDBJ whole genome shotgun (WGS) entry which is preliminary data.</text>
</comment>
<dbReference type="PANTHER" id="PTHR21600">
    <property type="entry name" value="MITOCHONDRIAL RNA PSEUDOURIDINE SYNTHASE"/>
    <property type="match status" value="1"/>
</dbReference>
<dbReference type="GO" id="GO:0140098">
    <property type="term" value="F:catalytic activity, acting on RNA"/>
    <property type="evidence" value="ECO:0007669"/>
    <property type="project" value="UniProtKB-ARBA"/>
</dbReference>
<gene>
    <name evidence="2" type="ORF">GCM10007047_32670</name>
</gene>
<organism evidence="2 3">
    <name type="scientific">Cerasicoccus arenae</name>
    <dbReference type="NCBI Taxonomy" id="424488"/>
    <lineage>
        <taxon>Bacteria</taxon>
        <taxon>Pseudomonadati</taxon>
        <taxon>Verrucomicrobiota</taxon>
        <taxon>Opitutia</taxon>
        <taxon>Puniceicoccales</taxon>
        <taxon>Cerasicoccaceae</taxon>
        <taxon>Cerasicoccus</taxon>
    </lineage>
</organism>
<dbReference type="GO" id="GO:0001522">
    <property type="term" value="P:pseudouridine synthesis"/>
    <property type="evidence" value="ECO:0007669"/>
    <property type="project" value="InterPro"/>
</dbReference>
<name>A0A8J3GFM3_9BACT</name>
<feature type="domain" description="Pseudouridine synthase RsuA/RluA-like" evidence="1">
    <location>
        <begin position="33"/>
        <end position="182"/>
    </location>
</feature>
<dbReference type="SUPFAM" id="SSF55120">
    <property type="entry name" value="Pseudouridine synthase"/>
    <property type="match status" value="1"/>
</dbReference>
<accession>A0A8J3GFM3</accession>
<evidence type="ECO:0000313" key="3">
    <source>
        <dbReference type="Proteomes" id="UP000642829"/>
    </source>
</evidence>
<evidence type="ECO:0000313" key="2">
    <source>
        <dbReference type="EMBL" id="GHC12732.1"/>
    </source>
</evidence>
<dbReference type="Gene3D" id="3.30.2350.10">
    <property type="entry name" value="Pseudouridine synthase"/>
    <property type="match status" value="1"/>
</dbReference>
<reference evidence="2" key="1">
    <citation type="journal article" date="2014" name="Int. J. Syst. Evol. Microbiol.">
        <title>Complete genome sequence of Corynebacterium casei LMG S-19264T (=DSM 44701T), isolated from a smear-ripened cheese.</title>
        <authorList>
            <consortium name="US DOE Joint Genome Institute (JGI-PGF)"/>
            <person name="Walter F."/>
            <person name="Albersmeier A."/>
            <person name="Kalinowski J."/>
            <person name="Ruckert C."/>
        </authorList>
    </citation>
    <scope>NUCLEOTIDE SEQUENCE</scope>
    <source>
        <strain evidence="2">KCTC 12870</strain>
    </source>
</reference>
<dbReference type="EMBL" id="BMXG01000029">
    <property type="protein sequence ID" value="GHC12732.1"/>
    <property type="molecule type" value="Genomic_DNA"/>
</dbReference>
<dbReference type="CDD" id="cd02869">
    <property type="entry name" value="PseudoU_synth_RluA_like"/>
    <property type="match status" value="1"/>
</dbReference>
<dbReference type="Pfam" id="PF00849">
    <property type="entry name" value="PseudoU_synth_2"/>
    <property type="match status" value="1"/>
</dbReference>